<dbReference type="Pfam" id="PF18853">
    <property type="entry name" value="LPD37"/>
    <property type="match status" value="1"/>
</dbReference>
<dbReference type="EMBL" id="CM001475">
    <property type="protein sequence ID" value="EIC30754.1"/>
    <property type="molecule type" value="Genomic_DNA"/>
</dbReference>
<sequence>MLREHYHDVKRALEYGEPVSREVLNDYPDLAAVADKLKKMAPVSEDPSNPLHRDAASSAENEGGIKFSRAIQDDLAFAQEVLNELAEVDEFFRFPVSPKTTLDGVMKDIAPDFEFVGEDTREDERSESGADRRFVFKTDKGKPFYVYERGDEIWIDVSRLSTGEGGAAIYHALGNYAHNADKVFVGDPAGLSDDAVIRRTANMLSLALRLGTTDFMEPSIEQRRGIPEIGVVPLKWQGSDVDKTQSLIQTFLANLQKSISRIIRIFSMTSEKDSLYDPLTDNPWTGPSSISTKRSMELDEQREQVRQRLVAAHSSSPLYQARAEKDLEYWNTFYVGRVS</sequence>
<dbReference type="Proteomes" id="UP000005090">
    <property type="component" value="Chromosome"/>
</dbReference>
<organism evidence="2 3">
    <name type="scientific">Methylomicrobium album BG8</name>
    <dbReference type="NCBI Taxonomy" id="686340"/>
    <lineage>
        <taxon>Bacteria</taxon>
        <taxon>Pseudomonadati</taxon>
        <taxon>Pseudomonadota</taxon>
        <taxon>Gammaproteobacteria</taxon>
        <taxon>Methylococcales</taxon>
        <taxon>Methylococcaceae</taxon>
        <taxon>Methylomicrobium</taxon>
    </lineage>
</organism>
<evidence type="ECO:0000259" key="1">
    <source>
        <dbReference type="Pfam" id="PF18853"/>
    </source>
</evidence>
<protein>
    <recommendedName>
        <fullName evidence="1">Large polyvalent protein associated domain-containing protein</fullName>
    </recommendedName>
</protein>
<accession>H8GN40</accession>
<evidence type="ECO:0000313" key="2">
    <source>
        <dbReference type="EMBL" id="EIC30754.1"/>
    </source>
</evidence>
<dbReference type="AlphaFoldDB" id="H8GN40"/>
<keyword evidence="3" id="KW-1185">Reference proteome</keyword>
<dbReference type="HOGENOM" id="CLU_818368_0_0_6"/>
<reference evidence="2 3" key="1">
    <citation type="journal article" date="2013" name="Genome Announc.">
        <title>Genome Sequence of the Obligate Gammaproteobacterial Methanotroph Methylomicrobium album Strain BG8.</title>
        <authorList>
            <person name="Kits K.D."/>
            <person name="Kalyuzhnaya M.G."/>
            <person name="Klotz M.G."/>
            <person name="Jetten M.S."/>
            <person name="Op den Camp H.J."/>
            <person name="Vuilleumier S."/>
            <person name="Bringel F."/>
            <person name="Dispirito A.A."/>
            <person name="Murrell J.C."/>
            <person name="Bruce D."/>
            <person name="Cheng J.F."/>
            <person name="Copeland A."/>
            <person name="Goodwin L."/>
            <person name="Hauser L."/>
            <person name="Lajus A."/>
            <person name="Land M.L."/>
            <person name="Lapidus A."/>
            <person name="Lucas S."/>
            <person name="Medigue C."/>
            <person name="Pitluck S."/>
            <person name="Woyke T."/>
            <person name="Zeytun A."/>
            <person name="Stein L.Y."/>
        </authorList>
    </citation>
    <scope>NUCLEOTIDE SEQUENCE [LARGE SCALE GENOMIC DNA]</scope>
    <source>
        <strain evidence="2 3">BG8</strain>
    </source>
</reference>
<dbReference type="eggNOG" id="ENOG5033UBN">
    <property type="taxonomic scope" value="Bacteria"/>
</dbReference>
<evidence type="ECO:0000313" key="3">
    <source>
        <dbReference type="Proteomes" id="UP000005090"/>
    </source>
</evidence>
<name>H8GN40_METAL</name>
<gene>
    <name evidence="2" type="ORF">Metal_3074</name>
</gene>
<proteinExistence type="predicted"/>
<feature type="domain" description="Large polyvalent protein associated" evidence="1">
    <location>
        <begin position="80"/>
        <end position="312"/>
    </location>
</feature>
<dbReference type="InterPro" id="IPR041196">
    <property type="entry name" value="LPD37"/>
</dbReference>